<dbReference type="Proteomes" id="UP000029713">
    <property type="component" value="Unassembled WGS sequence"/>
</dbReference>
<organism evidence="11 12">
    <name type="scientific">Modestobacter caceresii</name>
    <dbReference type="NCBI Taxonomy" id="1522368"/>
    <lineage>
        <taxon>Bacteria</taxon>
        <taxon>Bacillati</taxon>
        <taxon>Actinomycetota</taxon>
        <taxon>Actinomycetes</taxon>
        <taxon>Geodermatophilales</taxon>
        <taxon>Geodermatophilaceae</taxon>
        <taxon>Modestobacter</taxon>
    </lineage>
</organism>
<comment type="caution">
    <text evidence="11">The sequence shown here is derived from an EMBL/GenBank/DDBJ whole genome shotgun (WGS) entry which is preliminary data.</text>
</comment>
<keyword evidence="6 9" id="KW-1133">Transmembrane helix</keyword>
<evidence type="ECO:0000313" key="12">
    <source>
        <dbReference type="Proteomes" id="UP000029713"/>
    </source>
</evidence>
<gene>
    <name evidence="11" type="ORF">IN07_19105</name>
</gene>
<keyword evidence="2" id="KW-0813">Transport</keyword>
<dbReference type="GO" id="GO:0005886">
    <property type="term" value="C:plasma membrane"/>
    <property type="evidence" value="ECO:0007669"/>
    <property type="project" value="UniProtKB-SubCell"/>
</dbReference>
<dbReference type="OrthoDB" id="3557025at2"/>
<feature type="domain" description="Tripartite ATP-independent periplasmic transporters DctQ component" evidence="10">
    <location>
        <begin position="35"/>
        <end position="159"/>
    </location>
</feature>
<dbReference type="InterPro" id="IPR055348">
    <property type="entry name" value="DctQ"/>
</dbReference>
<evidence type="ECO:0000256" key="8">
    <source>
        <dbReference type="ARBA" id="ARBA00038436"/>
    </source>
</evidence>
<evidence type="ECO:0000259" key="10">
    <source>
        <dbReference type="Pfam" id="PF04290"/>
    </source>
</evidence>
<accession>A0A098Y5S0</accession>
<protein>
    <recommendedName>
        <fullName evidence="10">Tripartite ATP-independent periplasmic transporters DctQ component domain-containing protein</fullName>
    </recommendedName>
</protein>
<evidence type="ECO:0000256" key="6">
    <source>
        <dbReference type="ARBA" id="ARBA00022989"/>
    </source>
</evidence>
<evidence type="ECO:0000256" key="9">
    <source>
        <dbReference type="SAM" id="Phobius"/>
    </source>
</evidence>
<dbReference type="EMBL" id="JPMX01000091">
    <property type="protein sequence ID" value="KGH45071.1"/>
    <property type="molecule type" value="Genomic_DNA"/>
</dbReference>
<sequence length="179" mass="18964">MTGAHGGTTARRRPAWISVITKVELGLAATALAVLFLLVLVQAAQRYLPVGGWSWTGELARFCLVWVTFTVAGVLVTTDSHIALQLVDNVKNPKVVRFVRVLASAIVAVIGAGFAAEAWELMSSQGQLKSPSLRMPLTFLYLFPFLGFLSTAVRGAVAAVVFAVRGVPAPVGTTEVQSA</sequence>
<comment type="subcellular location">
    <subcellularLocation>
        <location evidence="1">Cell inner membrane</location>
        <topology evidence="1">Multi-pass membrane protein</topology>
    </subcellularLocation>
</comment>
<dbReference type="InterPro" id="IPR007387">
    <property type="entry name" value="TRAP_DctQ"/>
</dbReference>
<evidence type="ECO:0000256" key="3">
    <source>
        <dbReference type="ARBA" id="ARBA00022475"/>
    </source>
</evidence>
<proteinExistence type="inferred from homology"/>
<comment type="similarity">
    <text evidence="8">Belongs to the TRAP transporter small permease family.</text>
</comment>
<dbReference type="Pfam" id="PF04290">
    <property type="entry name" value="DctQ"/>
    <property type="match status" value="1"/>
</dbReference>
<feature type="transmembrane region" description="Helical" evidence="9">
    <location>
        <begin position="98"/>
        <end position="119"/>
    </location>
</feature>
<evidence type="ECO:0000256" key="4">
    <source>
        <dbReference type="ARBA" id="ARBA00022519"/>
    </source>
</evidence>
<dbReference type="PANTHER" id="PTHR35011:SF2">
    <property type="entry name" value="2,3-DIKETO-L-GULONATE TRAP TRANSPORTER SMALL PERMEASE PROTEIN YIAM"/>
    <property type="match status" value="1"/>
</dbReference>
<evidence type="ECO:0000256" key="2">
    <source>
        <dbReference type="ARBA" id="ARBA00022448"/>
    </source>
</evidence>
<reference evidence="11 12" key="1">
    <citation type="submission" date="2014-07" db="EMBL/GenBank/DDBJ databases">
        <title>Biosystematic studies on Modestobacter strains isolated from extreme hyper-arid desert soil and from historic building.</title>
        <authorList>
            <person name="Bukarasam K."/>
            <person name="Bull A."/>
            <person name="Girard G."/>
            <person name="van Wezel G."/>
            <person name="Goodfellow M."/>
        </authorList>
    </citation>
    <scope>NUCLEOTIDE SEQUENCE [LARGE SCALE GENOMIC DNA]</scope>
    <source>
        <strain evidence="11 12">KNN45-2b</strain>
    </source>
</reference>
<keyword evidence="7 9" id="KW-0472">Membrane</keyword>
<dbReference type="GO" id="GO:0022857">
    <property type="term" value="F:transmembrane transporter activity"/>
    <property type="evidence" value="ECO:0007669"/>
    <property type="project" value="TreeGrafter"/>
</dbReference>
<evidence type="ECO:0000313" key="11">
    <source>
        <dbReference type="EMBL" id="KGH45071.1"/>
    </source>
</evidence>
<feature type="transmembrane region" description="Helical" evidence="9">
    <location>
        <begin position="139"/>
        <end position="164"/>
    </location>
</feature>
<feature type="transmembrane region" description="Helical" evidence="9">
    <location>
        <begin position="59"/>
        <end position="77"/>
    </location>
</feature>
<keyword evidence="12" id="KW-1185">Reference proteome</keyword>
<evidence type="ECO:0000256" key="7">
    <source>
        <dbReference type="ARBA" id="ARBA00023136"/>
    </source>
</evidence>
<dbReference type="AlphaFoldDB" id="A0A098Y5S0"/>
<keyword evidence="4" id="KW-0997">Cell inner membrane</keyword>
<evidence type="ECO:0000256" key="5">
    <source>
        <dbReference type="ARBA" id="ARBA00022692"/>
    </source>
</evidence>
<evidence type="ECO:0000256" key="1">
    <source>
        <dbReference type="ARBA" id="ARBA00004429"/>
    </source>
</evidence>
<keyword evidence="5 9" id="KW-0812">Transmembrane</keyword>
<dbReference type="PANTHER" id="PTHR35011">
    <property type="entry name" value="2,3-DIKETO-L-GULONATE TRAP TRANSPORTER SMALL PERMEASE PROTEIN YIAM"/>
    <property type="match status" value="1"/>
</dbReference>
<dbReference type="STRING" id="1522368.IN07_19105"/>
<name>A0A098Y5S0_9ACTN</name>
<dbReference type="GO" id="GO:0015740">
    <property type="term" value="P:C4-dicarboxylate transport"/>
    <property type="evidence" value="ECO:0007669"/>
    <property type="project" value="TreeGrafter"/>
</dbReference>
<dbReference type="RefSeq" id="WP_052091472.1">
    <property type="nucleotide sequence ID" value="NZ_JPMX01000091.1"/>
</dbReference>
<keyword evidence="3" id="KW-1003">Cell membrane</keyword>